<dbReference type="STRING" id="1121919.SAMN02745975_02899"/>
<protein>
    <recommendedName>
        <fullName evidence="1">GyrI-like small molecule binding domain-containing protein</fullName>
    </recommendedName>
</protein>
<sequence>MEKKVDYKKDYKELYLPPQKPMVVQVPEMKFFMIDGKGDPNGEAFGEEIQALYSLSYGIKMAPKGGMTPEGYFEYTVFPLEGVWDLEDDAKDFTILDKNKLVYTIMIRQPEFVTDQLAAEILEKTRRKKPNPALDRVRFGCIEEGLCIQMMHMGSYDDEPASFARMESFCLENGFKRIEHTHREIYLSDPRKTEAHKLKTVLRFKAEKI</sequence>
<dbReference type="EMBL" id="FQZV01000042">
    <property type="protein sequence ID" value="SHJ79694.1"/>
    <property type="molecule type" value="Genomic_DNA"/>
</dbReference>
<reference evidence="3" key="1">
    <citation type="submission" date="2016-11" db="EMBL/GenBank/DDBJ databases">
        <authorList>
            <person name="Varghese N."/>
            <person name="Submissions S."/>
        </authorList>
    </citation>
    <scope>NUCLEOTIDE SEQUENCE [LARGE SCALE GENOMIC DNA]</scope>
    <source>
        <strain evidence="3">DSM 17957</strain>
    </source>
</reference>
<dbReference type="AlphaFoldDB" id="A0A1M6M8E7"/>
<accession>A0A1M6M8E7</accession>
<dbReference type="Proteomes" id="UP000184536">
    <property type="component" value="Unassembled WGS sequence"/>
</dbReference>
<dbReference type="InterPro" id="IPR008319">
    <property type="entry name" value="GyrI-like_CCH_Lin2189-like"/>
</dbReference>
<name>A0A1M6M8E7_9FIRM</name>
<dbReference type="PIRSF" id="PIRSF031644">
    <property type="entry name" value="UCP031644"/>
    <property type="match status" value="1"/>
</dbReference>
<dbReference type="Pfam" id="PF06445">
    <property type="entry name" value="GyrI-like"/>
    <property type="match status" value="1"/>
</dbReference>
<proteinExistence type="predicted"/>
<dbReference type="InterPro" id="IPR011256">
    <property type="entry name" value="Reg_factor_effector_dom_sf"/>
</dbReference>
<dbReference type="InterPro" id="IPR029442">
    <property type="entry name" value="GyrI-like"/>
</dbReference>
<dbReference type="OrthoDB" id="4772335at2"/>
<dbReference type="Gene3D" id="3.20.80.10">
    <property type="entry name" value="Regulatory factor, effector binding domain"/>
    <property type="match status" value="1"/>
</dbReference>
<keyword evidence="3" id="KW-1185">Reference proteome</keyword>
<feature type="domain" description="GyrI-like small molecule binding" evidence="1">
    <location>
        <begin position="20"/>
        <end position="200"/>
    </location>
</feature>
<evidence type="ECO:0000313" key="3">
    <source>
        <dbReference type="Proteomes" id="UP000184536"/>
    </source>
</evidence>
<organism evidence="2 3">
    <name type="scientific">Geosporobacter subterraneus DSM 17957</name>
    <dbReference type="NCBI Taxonomy" id="1121919"/>
    <lineage>
        <taxon>Bacteria</taxon>
        <taxon>Bacillati</taxon>
        <taxon>Bacillota</taxon>
        <taxon>Clostridia</taxon>
        <taxon>Peptostreptococcales</taxon>
        <taxon>Thermotaleaceae</taxon>
        <taxon>Geosporobacter</taxon>
    </lineage>
</organism>
<evidence type="ECO:0000259" key="1">
    <source>
        <dbReference type="Pfam" id="PF06445"/>
    </source>
</evidence>
<dbReference type="RefSeq" id="WP_110941952.1">
    <property type="nucleotide sequence ID" value="NZ_FQZV01000042.1"/>
</dbReference>
<evidence type="ECO:0000313" key="2">
    <source>
        <dbReference type="EMBL" id="SHJ79694.1"/>
    </source>
</evidence>
<dbReference type="SUPFAM" id="SSF55136">
    <property type="entry name" value="Probable bacterial effector-binding domain"/>
    <property type="match status" value="1"/>
</dbReference>
<gene>
    <name evidence="2" type="ORF">SAMN02745975_02899</name>
</gene>